<comment type="caution">
    <text evidence="8">The sequence shown here is derived from an EMBL/GenBank/DDBJ whole genome shotgun (WGS) entry which is preliminary data.</text>
</comment>
<dbReference type="CDD" id="cd17536">
    <property type="entry name" value="REC_YesN-like"/>
    <property type="match status" value="1"/>
</dbReference>
<feature type="domain" description="Response regulatory" evidence="7">
    <location>
        <begin position="3"/>
        <end position="120"/>
    </location>
</feature>
<protein>
    <submittedName>
        <fullName evidence="8">DNA-binding response regulator, AraC family</fullName>
    </submittedName>
</protein>
<keyword evidence="9" id="KW-1185">Reference proteome</keyword>
<dbReference type="Pfam" id="PF00072">
    <property type="entry name" value="Response_reg"/>
    <property type="match status" value="1"/>
</dbReference>
<dbReference type="PROSITE" id="PS01124">
    <property type="entry name" value="HTH_ARAC_FAMILY_2"/>
    <property type="match status" value="1"/>
</dbReference>
<organism evidence="8 9">
    <name type="scientific">Paenibacillus pasadenensis</name>
    <dbReference type="NCBI Taxonomy" id="217090"/>
    <lineage>
        <taxon>Bacteria</taxon>
        <taxon>Bacillati</taxon>
        <taxon>Bacillota</taxon>
        <taxon>Bacilli</taxon>
        <taxon>Bacillales</taxon>
        <taxon>Paenibacillaceae</taxon>
        <taxon>Paenibacillus</taxon>
    </lineage>
</organism>
<evidence type="ECO:0000259" key="7">
    <source>
        <dbReference type="PROSITE" id="PS50110"/>
    </source>
</evidence>
<dbReference type="InterPro" id="IPR018060">
    <property type="entry name" value="HTH_AraC"/>
</dbReference>
<sequence length="530" mass="57670">MHKVVIVDDEVLARNHLMELIPWEQHGYRLCGVFDSGSAAIERLGDIRPDIIISDVYMPGVDGIGLSDYVRRARLTARMIMLSSYDRYEYVRATFKNGASDYLLKDRLTSAMLLSVLEKSMEGRADASAAAAERDGPPRQERGAASRSRMAEVRRRVRDALLGIGAGDEDGADLPEEIGIGRPLAVFGVRLLNGELLTGRLGDREKREWLESLLALHEKQMKGIMVHIEGPRFAILLPLDRAPAGGEQADELARYVSRLTSLLAKFMNVRLDSRASALCLDVRDLPGAFAAAMAGLAGDGAPSAEAAGSRQPIVGLREERELLGALERLDPAAAEGWIRELYAAAAARAGGPAGADGLRQLGAELLALAGRAARQLQAERALPLACPPIEEPLRALPPAGADDPADAAVRIYKELIRRASSARRLSPYVRKALAHMQEAFREDISLADSAARVGIHPAYLSRLFRQELGASFVEHLNGIRIEAAKSLIAAGVKIKDIYENVGFNNYSYFFKVFKLVSGMTPAEYEKGKRG</sequence>
<gene>
    <name evidence="8" type="ORF">B8V81_4897</name>
</gene>
<evidence type="ECO:0000259" key="6">
    <source>
        <dbReference type="PROSITE" id="PS01124"/>
    </source>
</evidence>
<dbReference type="SUPFAM" id="SSF46689">
    <property type="entry name" value="Homeodomain-like"/>
    <property type="match status" value="2"/>
</dbReference>
<dbReference type="SMART" id="SM00448">
    <property type="entry name" value="REC"/>
    <property type="match status" value="1"/>
</dbReference>
<dbReference type="PANTHER" id="PTHR43280">
    <property type="entry name" value="ARAC-FAMILY TRANSCRIPTIONAL REGULATOR"/>
    <property type="match status" value="1"/>
</dbReference>
<dbReference type="Pfam" id="PF12833">
    <property type="entry name" value="HTH_18"/>
    <property type="match status" value="1"/>
</dbReference>
<dbReference type="GO" id="GO:0043565">
    <property type="term" value="F:sequence-specific DNA binding"/>
    <property type="evidence" value="ECO:0007669"/>
    <property type="project" value="InterPro"/>
</dbReference>
<dbReference type="SMART" id="SM00342">
    <property type="entry name" value="HTH_ARAC"/>
    <property type="match status" value="1"/>
</dbReference>
<dbReference type="InterPro" id="IPR009057">
    <property type="entry name" value="Homeodomain-like_sf"/>
</dbReference>
<evidence type="ECO:0000313" key="8">
    <source>
        <dbReference type="EMBL" id="PLT46466.1"/>
    </source>
</evidence>
<dbReference type="GO" id="GO:0003700">
    <property type="term" value="F:DNA-binding transcription factor activity"/>
    <property type="evidence" value="ECO:0007669"/>
    <property type="project" value="InterPro"/>
</dbReference>
<keyword evidence="2 8" id="KW-0238">DNA-binding</keyword>
<evidence type="ECO:0000256" key="5">
    <source>
        <dbReference type="SAM" id="MobiDB-lite"/>
    </source>
</evidence>
<feature type="region of interest" description="Disordered" evidence="5">
    <location>
        <begin position="127"/>
        <end position="151"/>
    </location>
</feature>
<evidence type="ECO:0000256" key="4">
    <source>
        <dbReference type="PROSITE-ProRule" id="PRU00169"/>
    </source>
</evidence>
<proteinExistence type="predicted"/>
<dbReference type="InterPro" id="IPR011006">
    <property type="entry name" value="CheY-like_superfamily"/>
</dbReference>
<evidence type="ECO:0000256" key="2">
    <source>
        <dbReference type="ARBA" id="ARBA00023125"/>
    </source>
</evidence>
<name>A0A2N5N7Z3_9BACL</name>
<evidence type="ECO:0000256" key="1">
    <source>
        <dbReference type="ARBA" id="ARBA00023015"/>
    </source>
</evidence>
<feature type="compositionally biased region" description="Basic and acidic residues" evidence="5">
    <location>
        <begin position="132"/>
        <end position="151"/>
    </location>
</feature>
<dbReference type="GO" id="GO:0000160">
    <property type="term" value="P:phosphorelay signal transduction system"/>
    <property type="evidence" value="ECO:0007669"/>
    <property type="project" value="InterPro"/>
</dbReference>
<reference evidence="8 9" key="1">
    <citation type="submission" date="2017-05" db="EMBL/GenBank/DDBJ databases">
        <title>Functional genome analysis of Paenibacillus pasadenensis strain R16: insights on endophytic life style and antifungal activity.</title>
        <authorList>
            <person name="Passera A."/>
            <person name="Marcolungo L."/>
            <person name="Casati P."/>
            <person name="Brasca M."/>
            <person name="Quaglino F."/>
            <person name="Delledonne M."/>
        </authorList>
    </citation>
    <scope>NUCLEOTIDE SEQUENCE [LARGE SCALE GENOMIC DNA]</scope>
    <source>
        <strain evidence="8 9">R16</strain>
    </source>
</reference>
<dbReference type="AlphaFoldDB" id="A0A2N5N7Z3"/>
<feature type="modified residue" description="4-aspartylphosphate" evidence="4">
    <location>
        <position position="55"/>
    </location>
</feature>
<feature type="domain" description="HTH araC/xylS-type" evidence="6">
    <location>
        <begin position="430"/>
        <end position="527"/>
    </location>
</feature>
<keyword evidence="3" id="KW-0804">Transcription</keyword>
<evidence type="ECO:0000256" key="3">
    <source>
        <dbReference type="ARBA" id="ARBA00023163"/>
    </source>
</evidence>
<keyword evidence="1" id="KW-0805">Transcription regulation</keyword>
<keyword evidence="4" id="KW-0597">Phosphoprotein</keyword>
<evidence type="ECO:0000313" key="9">
    <source>
        <dbReference type="Proteomes" id="UP000234789"/>
    </source>
</evidence>
<dbReference type="InterPro" id="IPR001789">
    <property type="entry name" value="Sig_transdc_resp-reg_receiver"/>
</dbReference>
<dbReference type="Proteomes" id="UP000234789">
    <property type="component" value="Unassembled WGS sequence"/>
</dbReference>
<dbReference type="EMBL" id="NFEZ01000004">
    <property type="protein sequence ID" value="PLT46466.1"/>
    <property type="molecule type" value="Genomic_DNA"/>
</dbReference>
<dbReference type="Gene3D" id="1.10.10.60">
    <property type="entry name" value="Homeodomain-like"/>
    <property type="match status" value="2"/>
</dbReference>
<accession>A0A2N5N7Z3</accession>
<dbReference type="RefSeq" id="WP_101809340.1">
    <property type="nucleotide sequence ID" value="NZ_NFEZ01000004.1"/>
</dbReference>
<dbReference type="SUPFAM" id="SSF52172">
    <property type="entry name" value="CheY-like"/>
    <property type="match status" value="1"/>
</dbReference>
<dbReference type="Gene3D" id="3.40.50.2300">
    <property type="match status" value="1"/>
</dbReference>
<dbReference type="PROSITE" id="PS50110">
    <property type="entry name" value="RESPONSE_REGULATORY"/>
    <property type="match status" value="1"/>
</dbReference>
<dbReference type="PANTHER" id="PTHR43280:SF2">
    <property type="entry name" value="HTH-TYPE TRANSCRIPTIONAL REGULATOR EXSA"/>
    <property type="match status" value="1"/>
</dbReference>